<gene>
    <name evidence="2" type="ORF">C0Q70_07812</name>
</gene>
<evidence type="ECO:0000313" key="2">
    <source>
        <dbReference type="EMBL" id="PVD32378.1"/>
    </source>
</evidence>
<dbReference type="PANTHER" id="PTHR14454">
    <property type="entry name" value="GRB2-ASSOCIATED AND REGULATOR OF MAPK PROTEIN FAMILY MEMBER"/>
    <property type="match status" value="1"/>
</dbReference>
<evidence type="ECO:0008006" key="4">
    <source>
        <dbReference type="Google" id="ProtNLM"/>
    </source>
</evidence>
<organism evidence="2 3">
    <name type="scientific">Pomacea canaliculata</name>
    <name type="common">Golden apple snail</name>
    <dbReference type="NCBI Taxonomy" id="400727"/>
    <lineage>
        <taxon>Eukaryota</taxon>
        <taxon>Metazoa</taxon>
        <taxon>Spiralia</taxon>
        <taxon>Lophotrochozoa</taxon>
        <taxon>Mollusca</taxon>
        <taxon>Gastropoda</taxon>
        <taxon>Caenogastropoda</taxon>
        <taxon>Architaenioglossa</taxon>
        <taxon>Ampullarioidea</taxon>
        <taxon>Ampullariidae</taxon>
        <taxon>Pomacea</taxon>
    </lineage>
</organism>
<accession>A0A2T7PG22</accession>
<feature type="compositionally biased region" description="Basic and acidic residues" evidence="1">
    <location>
        <begin position="352"/>
        <end position="369"/>
    </location>
</feature>
<feature type="compositionally biased region" description="Polar residues" evidence="1">
    <location>
        <begin position="568"/>
        <end position="589"/>
    </location>
</feature>
<dbReference type="Gene3D" id="1.10.150.50">
    <property type="entry name" value="Transcription Factor, Ets-1"/>
    <property type="match status" value="1"/>
</dbReference>
<dbReference type="AlphaFoldDB" id="A0A2T7PG22"/>
<feature type="region of interest" description="Disordered" evidence="1">
    <location>
        <begin position="230"/>
        <end position="507"/>
    </location>
</feature>
<feature type="region of interest" description="Disordered" evidence="1">
    <location>
        <begin position="568"/>
        <end position="596"/>
    </location>
</feature>
<feature type="compositionally biased region" description="Basic and acidic residues" evidence="1">
    <location>
        <begin position="422"/>
        <end position="437"/>
    </location>
</feature>
<dbReference type="InterPro" id="IPR013761">
    <property type="entry name" value="SAM/pointed_sf"/>
</dbReference>
<protein>
    <recommendedName>
        <fullName evidence="4">SAM domain-containing protein</fullName>
    </recommendedName>
</protein>
<dbReference type="InterPro" id="IPR052281">
    <property type="entry name" value="GAREM"/>
</dbReference>
<name>A0A2T7PG22_POMCA</name>
<dbReference type="PANTHER" id="PTHR14454:SF11">
    <property type="entry name" value="SERRANO, ISOFORM F"/>
    <property type="match status" value="1"/>
</dbReference>
<evidence type="ECO:0000313" key="3">
    <source>
        <dbReference type="Proteomes" id="UP000245119"/>
    </source>
</evidence>
<dbReference type="OrthoDB" id="6077228at2759"/>
<feature type="compositionally biased region" description="Basic and acidic residues" evidence="1">
    <location>
        <begin position="486"/>
        <end position="498"/>
    </location>
</feature>
<sequence length="668" mass="73672">MAEFVFRREEEWTAKDLYDTWRTSLPVLVIVNKGFYGNREELSFCTGQVLLLHRTDVQERALVYDKQGKTFSIPLDYSHYFAANDSQEEMSLRDIIVKHGVPVRIRFAESGVHTKENKSLCDTLNVAAVLQEPFFLANTVNQGRLLESVITVPLYLKEVTFCRITDLVDKTRFTGLQDFMASITGQLCQVDFTAEYGDKEMVKLSDKTVTPSANIYPDIETNVYINIKQTGYRQPPPPRPKSTSVIPESKTVKPKPQPPEGQKEQLCVNINRDQMSPTSKLPPSTPRRPPPPVPVDEHLDTSSAAPSNAEQQGSSIYEIPEPASGQTRVSLVEKGKKVMHNLQKEQPNIVKSELDKALAKRRDRARDGDAGSVPKTEAEAFKCKKDSEIPSVAPVGVVSLSMRPVGEESPVPVGFAPPGSAEGKESRTDEKRSKTSTEKTAITAPKPSEAAPPVLNSSMKPLAMTPLKTDVMADSKEKRKIPKLFGKSESEEGDDKPKVLPKPKIGPLSFEPVQMEAKSAASESTYVNQQQMAMIRPTISSKITETDTSSSNGLEPKPAVTSLLEATNASGGASSVEKSGASQSNSLRETNADEKPWPLTLNQMTIAQVTDVLSKLKLEKYVAKFQEEMVDGSVLSRLNDDALSTDFEMRLVEVARLRSFVETGRIPM</sequence>
<reference evidence="2 3" key="1">
    <citation type="submission" date="2018-04" db="EMBL/GenBank/DDBJ databases">
        <title>The genome of golden apple snail Pomacea canaliculata provides insight into stress tolerance and invasive adaptation.</title>
        <authorList>
            <person name="Liu C."/>
            <person name="Liu B."/>
            <person name="Ren Y."/>
            <person name="Zhang Y."/>
            <person name="Wang H."/>
            <person name="Li S."/>
            <person name="Jiang F."/>
            <person name="Yin L."/>
            <person name="Zhang G."/>
            <person name="Qian W."/>
            <person name="Fan W."/>
        </authorList>
    </citation>
    <scope>NUCLEOTIDE SEQUENCE [LARGE SCALE GENOMIC DNA]</scope>
    <source>
        <strain evidence="2">SZHN2017</strain>
        <tissue evidence="2">Muscle</tissue>
    </source>
</reference>
<dbReference type="STRING" id="400727.A0A2T7PG22"/>
<feature type="compositionally biased region" description="Basic and acidic residues" evidence="1">
    <location>
        <begin position="376"/>
        <end position="388"/>
    </location>
</feature>
<dbReference type="SUPFAM" id="SSF47769">
    <property type="entry name" value="SAM/Pointed domain"/>
    <property type="match status" value="1"/>
</dbReference>
<feature type="compositionally biased region" description="Polar residues" evidence="1">
    <location>
        <begin position="301"/>
        <end position="315"/>
    </location>
</feature>
<evidence type="ECO:0000256" key="1">
    <source>
        <dbReference type="SAM" id="MobiDB-lite"/>
    </source>
</evidence>
<dbReference type="EMBL" id="PZQS01000004">
    <property type="protein sequence ID" value="PVD32378.1"/>
    <property type="molecule type" value="Genomic_DNA"/>
</dbReference>
<comment type="caution">
    <text evidence="2">The sequence shown here is derived from an EMBL/GenBank/DDBJ whole genome shotgun (WGS) entry which is preliminary data.</text>
</comment>
<dbReference type="Proteomes" id="UP000245119">
    <property type="component" value="Linkage Group LG4"/>
</dbReference>
<proteinExistence type="predicted"/>
<keyword evidence="3" id="KW-1185">Reference proteome</keyword>
<feature type="compositionally biased region" description="Pro residues" evidence="1">
    <location>
        <begin position="283"/>
        <end position="294"/>
    </location>
</feature>